<protein>
    <submittedName>
        <fullName evidence="2">Uncharacterized protein</fullName>
    </submittedName>
</protein>
<evidence type="ECO:0000313" key="2">
    <source>
        <dbReference type="EMBL" id="KAJ1210362.1"/>
    </source>
</evidence>
<feature type="region of interest" description="Disordered" evidence="1">
    <location>
        <begin position="1"/>
        <end position="71"/>
    </location>
</feature>
<proteinExistence type="predicted"/>
<keyword evidence="3" id="KW-1185">Reference proteome</keyword>
<reference evidence="2" key="1">
    <citation type="journal article" date="2022" name="bioRxiv">
        <title>Sequencing and chromosome-scale assembly of the giantPleurodeles waltlgenome.</title>
        <authorList>
            <person name="Brown T."/>
            <person name="Elewa A."/>
            <person name="Iarovenko S."/>
            <person name="Subramanian E."/>
            <person name="Araus A.J."/>
            <person name="Petzold A."/>
            <person name="Susuki M."/>
            <person name="Suzuki K.-i.T."/>
            <person name="Hayashi T."/>
            <person name="Toyoda A."/>
            <person name="Oliveira C."/>
            <person name="Osipova E."/>
            <person name="Leigh N.D."/>
            <person name="Simon A."/>
            <person name="Yun M.H."/>
        </authorList>
    </citation>
    <scope>NUCLEOTIDE SEQUENCE</scope>
    <source>
        <strain evidence="2">20211129_DDA</strain>
        <tissue evidence="2">Liver</tissue>
    </source>
</reference>
<organism evidence="2 3">
    <name type="scientific">Pleurodeles waltl</name>
    <name type="common">Iberian ribbed newt</name>
    <dbReference type="NCBI Taxonomy" id="8319"/>
    <lineage>
        <taxon>Eukaryota</taxon>
        <taxon>Metazoa</taxon>
        <taxon>Chordata</taxon>
        <taxon>Craniata</taxon>
        <taxon>Vertebrata</taxon>
        <taxon>Euteleostomi</taxon>
        <taxon>Amphibia</taxon>
        <taxon>Batrachia</taxon>
        <taxon>Caudata</taxon>
        <taxon>Salamandroidea</taxon>
        <taxon>Salamandridae</taxon>
        <taxon>Pleurodelinae</taxon>
        <taxon>Pleurodeles</taxon>
    </lineage>
</organism>
<gene>
    <name evidence="2" type="ORF">NDU88_005726</name>
</gene>
<name>A0AAV7WCM7_PLEWA</name>
<evidence type="ECO:0000256" key="1">
    <source>
        <dbReference type="SAM" id="MobiDB-lite"/>
    </source>
</evidence>
<feature type="compositionally biased region" description="Low complexity" evidence="1">
    <location>
        <begin position="1"/>
        <end position="13"/>
    </location>
</feature>
<comment type="caution">
    <text evidence="2">The sequence shown here is derived from an EMBL/GenBank/DDBJ whole genome shotgun (WGS) entry which is preliminary data.</text>
</comment>
<dbReference type="EMBL" id="JANPWB010000002">
    <property type="protein sequence ID" value="KAJ1210362.1"/>
    <property type="molecule type" value="Genomic_DNA"/>
</dbReference>
<accession>A0AAV7WCM7</accession>
<dbReference type="AlphaFoldDB" id="A0AAV7WCM7"/>
<evidence type="ECO:0000313" key="3">
    <source>
        <dbReference type="Proteomes" id="UP001066276"/>
    </source>
</evidence>
<sequence length="71" mass="7285">MGRASSSAPPGGRRPSEGRCDPPGLPGGPGSQFRTHARAPCEQSRSAVRLHRSSIDGTPPGAQERLGGRPA</sequence>
<dbReference type="Proteomes" id="UP001066276">
    <property type="component" value="Chromosome 1_2"/>
</dbReference>